<dbReference type="InterPro" id="IPR000629">
    <property type="entry name" value="RNA-helicase_DEAD-box_CS"/>
</dbReference>
<dbReference type="SMART" id="SM01178">
    <property type="entry name" value="DUF4217"/>
    <property type="match status" value="1"/>
</dbReference>
<dbReference type="InterPro" id="IPR014014">
    <property type="entry name" value="RNA_helicase_DEAD_Q_motif"/>
</dbReference>
<feature type="short sequence motif" description="Q motif" evidence="6">
    <location>
        <begin position="10"/>
        <end position="38"/>
    </location>
</feature>
<dbReference type="GO" id="GO:0005524">
    <property type="term" value="F:ATP binding"/>
    <property type="evidence" value="ECO:0007669"/>
    <property type="project" value="UniProtKB-UniRule"/>
</dbReference>
<comment type="similarity">
    <text evidence="7">Belongs to the DEAD box helicase family.</text>
</comment>
<dbReference type="InterPro" id="IPR014001">
    <property type="entry name" value="Helicase_ATP-bd"/>
</dbReference>
<dbReference type="SMART" id="SM00490">
    <property type="entry name" value="HELICc"/>
    <property type="match status" value="1"/>
</dbReference>
<feature type="domain" description="Helicase C-terminal" evidence="10">
    <location>
        <begin position="242"/>
        <end position="398"/>
    </location>
</feature>
<sequence length="463" mass="52149">MDGVLNSSTFSMLEGKLDNRILKSINALGFEKPTEIQVKVLPHMLLGEDVIAAAKTGSGKTLAFLIPAIECLLKHKFTKSLGTGCIIISPTRELALQTFEILGKLLNNINLSHALIVGGVKKSKELLALQKGVNIIVGTPGRILDHLKNTKEFNSHNLKCLILDEADKLLEAGFQKHIAGIIKDLPQKRQTGLFSATIDDKVKNLARLALKEKPVLVALTDEKQSTVVGLKQGYFICPVEARIPWLYKMLKKAKKLKVLVFFSSCKSVDFHYEFFMYCKAPVIRIHGKLSQCQRKEAFQRFVEAKNGVLFCTDVAARGLDIPAVDWVVQFDPPTDVKEYIHRVGRTARGLNNTGNAVILLRPEEEFFTQYLENKKIYLDKYTFDQPLDGVQKMLEDLIQKNGVMKTLARKAYLSSLRCYNKHSLNTVFNIKKLDLKLAARAFGFLEQPHVDFLNNRKKHKEGK</sequence>
<dbReference type="GO" id="GO:0016787">
    <property type="term" value="F:hydrolase activity"/>
    <property type="evidence" value="ECO:0007669"/>
    <property type="project" value="UniProtKB-KW"/>
</dbReference>
<gene>
    <name evidence="12" type="ORF">PIBRA_LOCUS2051</name>
</gene>
<evidence type="ECO:0000259" key="11">
    <source>
        <dbReference type="PROSITE" id="PS51195"/>
    </source>
</evidence>
<evidence type="ECO:0000256" key="6">
    <source>
        <dbReference type="PROSITE-ProRule" id="PRU00552"/>
    </source>
</evidence>
<evidence type="ECO:0000256" key="5">
    <source>
        <dbReference type="ARBA" id="ARBA00022884"/>
    </source>
</evidence>
<evidence type="ECO:0000259" key="9">
    <source>
        <dbReference type="PROSITE" id="PS51192"/>
    </source>
</evidence>
<dbReference type="Gene3D" id="3.40.50.300">
    <property type="entry name" value="P-loop containing nucleotide triphosphate hydrolases"/>
    <property type="match status" value="2"/>
</dbReference>
<dbReference type="PROSITE" id="PS51192">
    <property type="entry name" value="HELICASE_ATP_BIND_1"/>
    <property type="match status" value="1"/>
</dbReference>
<comment type="function">
    <text evidence="8">RNA helicase.</text>
</comment>
<dbReference type="GO" id="GO:0010468">
    <property type="term" value="P:regulation of gene expression"/>
    <property type="evidence" value="ECO:0007669"/>
    <property type="project" value="UniProtKB-ARBA"/>
</dbReference>
<evidence type="ECO:0000313" key="13">
    <source>
        <dbReference type="Proteomes" id="UP001152562"/>
    </source>
</evidence>
<evidence type="ECO:0000256" key="3">
    <source>
        <dbReference type="ARBA" id="ARBA00022806"/>
    </source>
</evidence>
<feature type="domain" description="DEAD-box RNA helicase Q" evidence="11">
    <location>
        <begin position="10"/>
        <end position="38"/>
    </location>
</feature>
<evidence type="ECO:0000256" key="1">
    <source>
        <dbReference type="ARBA" id="ARBA00022741"/>
    </source>
</evidence>
<dbReference type="SUPFAM" id="SSF52540">
    <property type="entry name" value="P-loop containing nucleoside triphosphate hydrolases"/>
    <property type="match status" value="1"/>
</dbReference>
<dbReference type="Pfam" id="PF13959">
    <property type="entry name" value="CTE_SPB4"/>
    <property type="match status" value="1"/>
</dbReference>
<evidence type="ECO:0000256" key="2">
    <source>
        <dbReference type="ARBA" id="ARBA00022801"/>
    </source>
</evidence>
<evidence type="ECO:0000259" key="10">
    <source>
        <dbReference type="PROSITE" id="PS51194"/>
    </source>
</evidence>
<proteinExistence type="inferred from homology"/>
<evidence type="ECO:0000256" key="4">
    <source>
        <dbReference type="ARBA" id="ARBA00022840"/>
    </source>
</evidence>
<dbReference type="EC" id="3.6.4.13" evidence="8"/>
<accession>A0A9P0X465</accession>
<dbReference type="InterPro" id="IPR001650">
    <property type="entry name" value="Helicase_C-like"/>
</dbReference>
<dbReference type="GO" id="GO:0003724">
    <property type="term" value="F:RNA helicase activity"/>
    <property type="evidence" value="ECO:0007669"/>
    <property type="project" value="UniProtKB-EC"/>
</dbReference>
<keyword evidence="4 7" id="KW-0067">ATP-binding</keyword>
<dbReference type="PANTHER" id="PTHR24031">
    <property type="entry name" value="RNA HELICASE"/>
    <property type="match status" value="1"/>
</dbReference>
<dbReference type="CDD" id="cd18787">
    <property type="entry name" value="SF2_C_DEAD"/>
    <property type="match status" value="1"/>
</dbReference>
<name>A0A9P0X465_PIEBR</name>
<dbReference type="InterPro" id="IPR025313">
    <property type="entry name" value="SPB4-like_CTE"/>
</dbReference>
<comment type="caution">
    <text evidence="12">The sequence shown here is derived from an EMBL/GenBank/DDBJ whole genome shotgun (WGS) entry which is preliminary data.</text>
</comment>
<keyword evidence="2 7" id="KW-0378">Hydrolase</keyword>
<dbReference type="InterPro" id="IPR011545">
    <property type="entry name" value="DEAD/DEAH_box_helicase_dom"/>
</dbReference>
<dbReference type="Pfam" id="PF00270">
    <property type="entry name" value="DEAD"/>
    <property type="match status" value="1"/>
</dbReference>
<dbReference type="PROSITE" id="PS51195">
    <property type="entry name" value="Q_MOTIF"/>
    <property type="match status" value="1"/>
</dbReference>
<evidence type="ECO:0000313" key="12">
    <source>
        <dbReference type="EMBL" id="CAH3985055.1"/>
    </source>
</evidence>
<reference evidence="12" key="1">
    <citation type="submission" date="2022-05" db="EMBL/GenBank/DDBJ databases">
        <authorList>
            <person name="Okamura Y."/>
        </authorList>
    </citation>
    <scope>NUCLEOTIDE SEQUENCE</scope>
</reference>
<keyword evidence="5 8" id="KW-0694">RNA-binding</keyword>
<organism evidence="12 13">
    <name type="scientific">Pieris brassicae</name>
    <name type="common">White butterfly</name>
    <name type="synonym">Large white butterfly</name>
    <dbReference type="NCBI Taxonomy" id="7116"/>
    <lineage>
        <taxon>Eukaryota</taxon>
        <taxon>Metazoa</taxon>
        <taxon>Ecdysozoa</taxon>
        <taxon>Arthropoda</taxon>
        <taxon>Hexapoda</taxon>
        <taxon>Insecta</taxon>
        <taxon>Pterygota</taxon>
        <taxon>Neoptera</taxon>
        <taxon>Endopterygota</taxon>
        <taxon>Lepidoptera</taxon>
        <taxon>Glossata</taxon>
        <taxon>Ditrysia</taxon>
        <taxon>Papilionoidea</taxon>
        <taxon>Pieridae</taxon>
        <taxon>Pierinae</taxon>
        <taxon>Pieris</taxon>
    </lineage>
</organism>
<comment type="domain">
    <text evidence="8">The Q motif is unique to and characteristic of the DEAD box family of RNA helicases and controls ATP binding and hydrolysis.</text>
</comment>
<dbReference type="SMART" id="SM00487">
    <property type="entry name" value="DEXDc"/>
    <property type="match status" value="1"/>
</dbReference>
<dbReference type="Proteomes" id="UP001152562">
    <property type="component" value="Unassembled WGS sequence"/>
</dbReference>
<feature type="domain" description="Helicase ATP-binding" evidence="9">
    <location>
        <begin position="41"/>
        <end position="216"/>
    </location>
</feature>
<dbReference type="EMBL" id="CALOZG010000002">
    <property type="protein sequence ID" value="CAH3985055.1"/>
    <property type="molecule type" value="Genomic_DNA"/>
</dbReference>
<keyword evidence="3 7" id="KW-0347">Helicase</keyword>
<keyword evidence="13" id="KW-1185">Reference proteome</keyword>
<dbReference type="Pfam" id="PF00271">
    <property type="entry name" value="Helicase_C"/>
    <property type="match status" value="1"/>
</dbReference>
<dbReference type="InterPro" id="IPR027417">
    <property type="entry name" value="P-loop_NTPase"/>
</dbReference>
<dbReference type="GO" id="GO:0003723">
    <property type="term" value="F:RNA binding"/>
    <property type="evidence" value="ECO:0007669"/>
    <property type="project" value="UniProtKB-UniRule"/>
</dbReference>
<dbReference type="PROSITE" id="PS00039">
    <property type="entry name" value="DEAD_ATP_HELICASE"/>
    <property type="match status" value="1"/>
</dbReference>
<evidence type="ECO:0000256" key="8">
    <source>
        <dbReference type="RuleBase" id="RU365068"/>
    </source>
</evidence>
<dbReference type="AlphaFoldDB" id="A0A9P0X465"/>
<dbReference type="PROSITE" id="PS51194">
    <property type="entry name" value="HELICASE_CTER"/>
    <property type="match status" value="1"/>
</dbReference>
<protein>
    <recommendedName>
        <fullName evidence="8">ATP-dependent RNA helicase</fullName>
        <ecNumber evidence="8">3.6.4.13</ecNumber>
    </recommendedName>
</protein>
<keyword evidence="1 7" id="KW-0547">Nucleotide-binding</keyword>
<evidence type="ECO:0000256" key="7">
    <source>
        <dbReference type="RuleBase" id="RU000492"/>
    </source>
</evidence>
<comment type="catalytic activity">
    <reaction evidence="8">
        <text>ATP + H2O = ADP + phosphate + H(+)</text>
        <dbReference type="Rhea" id="RHEA:13065"/>
        <dbReference type="ChEBI" id="CHEBI:15377"/>
        <dbReference type="ChEBI" id="CHEBI:15378"/>
        <dbReference type="ChEBI" id="CHEBI:30616"/>
        <dbReference type="ChEBI" id="CHEBI:43474"/>
        <dbReference type="ChEBI" id="CHEBI:456216"/>
        <dbReference type="EC" id="3.6.4.13"/>
    </reaction>
</comment>